<dbReference type="InterPro" id="IPR012341">
    <property type="entry name" value="6hp_glycosidase-like_sf"/>
</dbReference>
<dbReference type="GO" id="GO:0005975">
    <property type="term" value="P:carbohydrate metabolic process"/>
    <property type="evidence" value="ECO:0007669"/>
    <property type="project" value="InterPro"/>
</dbReference>
<dbReference type="EMBL" id="FNRL01000003">
    <property type="protein sequence ID" value="SEA14955.1"/>
    <property type="molecule type" value="Genomic_DNA"/>
</dbReference>
<dbReference type="STRING" id="408074.SAMN05660909_00961"/>
<proteinExistence type="inferred from homology"/>
<sequence length="440" mass="50948">MKRIISVVLAFAGMQATYAQQKPGNDSLIRQFRYAAKEGLLDCYYPRNTDSAYGGYITTYSYDFKPVGNQDKMIVTQARHTWTTAQAAMFYHDSSYIALSRHGFRFLKDKMWDQQYGGFYSFTDRAGKPKSTMKDAYGNAFAIYALAAYYKASHDPEALQLAREAFNWLEKHSHDAVHKGYFQHLDRQGNPVKRTKDVAPLAETGLKDQNSSIHLLEAFTSLYEVWPSPLLKDRLKEMLVLIRDKIVTDKGYLQLFFTTDWKPVTFRDSSEAVILRSKNLDHVSFGHDVETAYLLEEAARACGMRDDPKTLAIGKKMVDHALQKGWDQQLGGFFDEGYYFKDKPGCTIVKRSKNWWAQAEGLNTLLIMAERYPNDPMQYYGKFLQLWSYVQTYLVDHTYGDWYEEGLDNEPQRKLALKSHIWKGTYHNFRALSNCIKRME</sequence>
<dbReference type="Pfam" id="PF07221">
    <property type="entry name" value="GlcNAc_2-epim"/>
    <property type="match status" value="1"/>
</dbReference>
<keyword evidence="4" id="KW-1185">Reference proteome</keyword>
<name>A0A1H3YTR5_9BACT</name>
<dbReference type="SUPFAM" id="SSF48208">
    <property type="entry name" value="Six-hairpin glycosidases"/>
    <property type="match status" value="1"/>
</dbReference>
<organism evidence="3 4">
    <name type="scientific">Chitinophaga terrae</name>
    <name type="common">ex Kim and Jung 2007</name>
    <dbReference type="NCBI Taxonomy" id="408074"/>
    <lineage>
        <taxon>Bacteria</taxon>
        <taxon>Pseudomonadati</taxon>
        <taxon>Bacteroidota</taxon>
        <taxon>Chitinophagia</taxon>
        <taxon>Chitinophagales</taxon>
        <taxon>Chitinophagaceae</taxon>
        <taxon>Chitinophaga</taxon>
    </lineage>
</organism>
<reference evidence="4" key="1">
    <citation type="submission" date="2016-10" db="EMBL/GenBank/DDBJ databases">
        <authorList>
            <person name="Varghese N."/>
            <person name="Submissions S."/>
        </authorList>
    </citation>
    <scope>NUCLEOTIDE SEQUENCE [LARGE SCALE GENOMIC DNA]</scope>
    <source>
        <strain evidence="4">DSM 23920</strain>
    </source>
</reference>
<dbReference type="GO" id="GO:0016853">
    <property type="term" value="F:isomerase activity"/>
    <property type="evidence" value="ECO:0007669"/>
    <property type="project" value="UniProtKB-KW"/>
</dbReference>
<evidence type="ECO:0000313" key="3">
    <source>
        <dbReference type="EMBL" id="SEA14955.1"/>
    </source>
</evidence>
<evidence type="ECO:0000256" key="2">
    <source>
        <dbReference type="ARBA" id="ARBA00023235"/>
    </source>
</evidence>
<protein>
    <submittedName>
        <fullName evidence="3">Mannobiose 2-epimerase</fullName>
    </submittedName>
</protein>
<dbReference type="PANTHER" id="PTHR15108">
    <property type="entry name" value="N-ACYLGLUCOSAMINE-2-EPIMERASE"/>
    <property type="match status" value="1"/>
</dbReference>
<dbReference type="Proteomes" id="UP000199656">
    <property type="component" value="Unassembled WGS sequence"/>
</dbReference>
<keyword evidence="2" id="KW-0413">Isomerase</keyword>
<dbReference type="OrthoDB" id="5141876at2"/>
<dbReference type="AlphaFoldDB" id="A0A1H3YTR5"/>
<dbReference type="InterPro" id="IPR010819">
    <property type="entry name" value="AGE/CE"/>
</dbReference>
<dbReference type="InterPro" id="IPR008928">
    <property type="entry name" value="6-hairpin_glycosidase_sf"/>
</dbReference>
<dbReference type="RefSeq" id="WP_089759217.1">
    <property type="nucleotide sequence ID" value="NZ_BKAT01000002.1"/>
</dbReference>
<evidence type="ECO:0000313" key="4">
    <source>
        <dbReference type="Proteomes" id="UP000199656"/>
    </source>
</evidence>
<comment type="similarity">
    <text evidence="1">Belongs to the N-acylglucosamine 2-epimerase family.</text>
</comment>
<accession>A0A1H3YTR5</accession>
<gene>
    <name evidence="3" type="ORF">SAMN05660909_00961</name>
</gene>
<evidence type="ECO:0000256" key="1">
    <source>
        <dbReference type="ARBA" id="ARBA00008558"/>
    </source>
</evidence>
<dbReference type="Gene3D" id="1.50.10.10">
    <property type="match status" value="1"/>
</dbReference>